<dbReference type="CDD" id="cd02968">
    <property type="entry name" value="SCO"/>
    <property type="match status" value="1"/>
</dbReference>
<dbReference type="PANTHER" id="PTHR12151">
    <property type="entry name" value="ELECTRON TRANSPORT PROTIN SCO1/SENC FAMILY MEMBER"/>
    <property type="match status" value="1"/>
</dbReference>
<dbReference type="STRING" id="516051.VC82_1951"/>
<keyword evidence="5" id="KW-0472">Membrane</keyword>
<sequence length="249" mass="28197">MPTAANKKRKYNYIWISLVILVFGIIFIPKIVDRLAQGDVVRDERSAPTLSSGELAYIENGATGERRKVPPFSFLNQDSVLVTDKDYLGKVYVVEFFFTTCPTICPVMTKNLVELQNTFAYTEDFGVASFTINPRYDTPTVLKKYAEKNGITDPDWHLLTGDQDEIYRLAEEGFYIVANEVEDAPGGFEHSGMFALVDKEGYIRSRKDGFGNPLIYYRGTITQEQGTNAEGEEEQISLLKEDIKKLLKE</sequence>
<feature type="transmembrane region" description="Helical" evidence="5">
    <location>
        <begin position="12"/>
        <end position="32"/>
    </location>
</feature>
<evidence type="ECO:0000256" key="4">
    <source>
        <dbReference type="PIRSR" id="PIRSR603782-2"/>
    </source>
</evidence>
<evidence type="ECO:0000256" key="5">
    <source>
        <dbReference type="SAM" id="Phobius"/>
    </source>
</evidence>
<feature type="binding site" evidence="3">
    <location>
        <position position="190"/>
    </location>
    <ligand>
        <name>Cu cation</name>
        <dbReference type="ChEBI" id="CHEBI:23378"/>
    </ligand>
</feature>
<feature type="disulfide bond" description="Redox-active" evidence="4">
    <location>
        <begin position="101"/>
        <end position="105"/>
    </location>
</feature>
<keyword evidence="5" id="KW-0812">Transmembrane</keyword>
<keyword evidence="5" id="KW-1133">Transmembrane helix</keyword>
<dbReference type="AlphaFoldDB" id="A0A0D5YTI8"/>
<dbReference type="InterPro" id="IPR013766">
    <property type="entry name" value="Thioredoxin_domain"/>
</dbReference>
<evidence type="ECO:0000256" key="2">
    <source>
        <dbReference type="ARBA" id="ARBA00023008"/>
    </source>
</evidence>
<dbReference type="PATRIC" id="fig|516051.4.peg.2010"/>
<feature type="binding site" evidence="3">
    <location>
        <position position="105"/>
    </location>
    <ligand>
        <name>Cu cation</name>
        <dbReference type="ChEBI" id="CHEBI:23378"/>
    </ligand>
</feature>
<dbReference type="GO" id="GO:0046872">
    <property type="term" value="F:metal ion binding"/>
    <property type="evidence" value="ECO:0007669"/>
    <property type="project" value="UniProtKB-KW"/>
</dbReference>
<dbReference type="Pfam" id="PF02630">
    <property type="entry name" value="SCO1-SenC"/>
    <property type="match status" value="1"/>
</dbReference>
<dbReference type="HOGENOM" id="CLU_050131_2_0_10"/>
<dbReference type="SUPFAM" id="SSF52833">
    <property type="entry name" value="Thioredoxin-like"/>
    <property type="match status" value="1"/>
</dbReference>
<dbReference type="Gene3D" id="3.40.30.10">
    <property type="entry name" value="Glutaredoxin"/>
    <property type="match status" value="1"/>
</dbReference>
<dbReference type="Proteomes" id="UP000032726">
    <property type="component" value="Chromosome"/>
</dbReference>
<accession>A0A0D5YTI8</accession>
<evidence type="ECO:0000256" key="3">
    <source>
        <dbReference type="PIRSR" id="PIRSR603782-1"/>
    </source>
</evidence>
<keyword evidence="4" id="KW-1015">Disulfide bond</keyword>
<name>A0A0D5YTI8_9FLAO</name>
<dbReference type="RefSeq" id="WP_045802199.1">
    <property type="nucleotide sequence ID" value="NZ_CP011071.1"/>
</dbReference>
<evidence type="ECO:0000313" key="7">
    <source>
        <dbReference type="EMBL" id="AKA35555.1"/>
    </source>
</evidence>
<comment type="similarity">
    <text evidence="1">Belongs to the SCO1/2 family.</text>
</comment>
<dbReference type="KEGG" id="mlt:VC82_1951"/>
<evidence type="ECO:0000313" key="8">
    <source>
        <dbReference type="Proteomes" id="UP000032726"/>
    </source>
</evidence>
<feature type="domain" description="Thioredoxin" evidence="6">
    <location>
        <begin position="63"/>
        <end position="226"/>
    </location>
</feature>
<proteinExistence type="inferred from homology"/>
<dbReference type="EMBL" id="CP011071">
    <property type="protein sequence ID" value="AKA35555.1"/>
    <property type="molecule type" value="Genomic_DNA"/>
</dbReference>
<keyword evidence="8" id="KW-1185">Reference proteome</keyword>
<reference evidence="7 8" key="1">
    <citation type="submission" date="2015-03" db="EMBL/GenBank/DDBJ databases">
        <title>Complete genome sequence of Muricauda lutaonensis CC-HSB-11T, isolated from a coastal hot spring.</title>
        <authorList>
            <person name="Kim K.M."/>
        </authorList>
    </citation>
    <scope>NUCLEOTIDE SEQUENCE [LARGE SCALE GENOMIC DNA]</scope>
    <source>
        <strain evidence="7 8">CC-HSB-11</strain>
    </source>
</reference>
<dbReference type="PROSITE" id="PS51352">
    <property type="entry name" value="THIOREDOXIN_2"/>
    <property type="match status" value="1"/>
</dbReference>
<feature type="binding site" evidence="3">
    <location>
        <position position="101"/>
    </location>
    <ligand>
        <name>Cu cation</name>
        <dbReference type="ChEBI" id="CHEBI:23378"/>
    </ligand>
</feature>
<dbReference type="InterPro" id="IPR036249">
    <property type="entry name" value="Thioredoxin-like_sf"/>
</dbReference>
<keyword evidence="3" id="KW-0479">Metal-binding</keyword>
<keyword evidence="2 3" id="KW-0186">Copper</keyword>
<evidence type="ECO:0000259" key="6">
    <source>
        <dbReference type="PROSITE" id="PS51352"/>
    </source>
</evidence>
<protein>
    <submittedName>
        <fullName evidence="7">Electron transport protein SCO1/SenC</fullName>
    </submittedName>
</protein>
<dbReference type="PANTHER" id="PTHR12151:SF25">
    <property type="entry name" value="LINALOOL DEHYDRATASE_ISOMERASE DOMAIN-CONTAINING PROTEIN"/>
    <property type="match status" value="1"/>
</dbReference>
<evidence type="ECO:0000256" key="1">
    <source>
        <dbReference type="ARBA" id="ARBA00010996"/>
    </source>
</evidence>
<dbReference type="OrthoDB" id="9811998at2"/>
<organism evidence="7 8">
    <name type="scientific">Flagellimonas lutaonensis</name>
    <dbReference type="NCBI Taxonomy" id="516051"/>
    <lineage>
        <taxon>Bacteria</taxon>
        <taxon>Pseudomonadati</taxon>
        <taxon>Bacteroidota</taxon>
        <taxon>Flavobacteriia</taxon>
        <taxon>Flavobacteriales</taxon>
        <taxon>Flavobacteriaceae</taxon>
        <taxon>Flagellimonas</taxon>
    </lineage>
</organism>
<dbReference type="InterPro" id="IPR003782">
    <property type="entry name" value="SCO1/SenC"/>
</dbReference>
<gene>
    <name evidence="7" type="ORF">VC82_1951</name>
</gene>